<keyword evidence="3" id="KW-1185">Reference proteome</keyword>
<gene>
    <name evidence="2" type="ORF">ISN45_At03g028180</name>
</gene>
<accession>A0A8T2F4X2</accession>
<dbReference type="InterPro" id="IPR000477">
    <property type="entry name" value="RT_dom"/>
</dbReference>
<evidence type="ECO:0000259" key="1">
    <source>
        <dbReference type="PROSITE" id="PS50878"/>
    </source>
</evidence>
<keyword evidence="2" id="KW-0378">Hydrolase</keyword>
<dbReference type="PROSITE" id="PS50878">
    <property type="entry name" value="RT_POL"/>
    <property type="match status" value="1"/>
</dbReference>
<sequence length="1160" mass="131724">MEKKKEVSRKKYRLLVCEASLGQEIQTRLPVKGKEDGGLVWSVKNVAKSKSLKVEDSVFGSISVQTNGISLGLDKVQKGDSSVGQLAVIIDNATENEEVGICSGTICAVEDDSSDVLSTDTEEEAFIKPKEKKFISNLLPGWSFVENYEFSVLGKIWVLWDPSVKVVIIGRSLQMITCELLLPDSPSWFVVSIVYASNEEGTRKELWNELVQLALSPVVVGRSWIVLGDFNQILNPEDHSSAINANIGRKIRAFRSCLLDSDLYDLVYKGSSYTLWNKCSSRPLAKKIDKILVNDHWNTLFPSAYANFGEPDFSDHSSCEVVLDPAVLKAKRPFRFFNYLLHNPDFLQLIRENWYSCNVSGSAMYRVSKKLKHLKLPICCFSRENYSDIEKRVSEAHAIVLHRQRITLTNPSVVHATLELEATRKWQILAKAEESFFCQKSSISWLYEGDSNTAYFHKMADMRKSINTINFLIDDFGERIETQQGIKEHSCNYFESLLCGVEGENSLAQSDMNLLLSFRCSVDQINDLERSFSDLDIQEAFFSLPRNKASGPDGYSSEFFKGVWSVVGPEVTEAVQEFFRSVDLRKAFDSVRWDFIISALRALAVPEKFVCWINQCISTPYFSVMVNGSSSGFFKSNKGLRQGDPLSPYLFVLAMEVFSSLLKARFDAGYIHYHPKTADLSISHLMFADDVMVFFDGGSSSLHGISEALDDFASWSGLHVNKDKTNLYLAGTDEVEALAISHYGFPISTLPIRYLGLPLMSRKLKISEYEPLMDKLVKRFRSWAVKSLSFAGRVQLIASVITGLVNFWMSTFVLPLGCVKKIESLCSRFLWSGSIDANNDGLWANWHKSHHIKNKSFWELEESPRDPWTWRTLLRLRPLGERFLKARVGNGQMISFWYDIWTPCVPLIKFLGTAGPSSLCIPAASKVSDACGDIGWIIPPPRSDNALIFHSHLTTINLPSSTLEKDNYAWVVDDSECLGFSSSKTWESLRPREEIKRWASSVWFKGAVPKHAFNMWLTTLNRLPTRQRLLSWGVISDASCCLCSTLPESRDHLLLTCEFAASIWTQVFRRLSPSHQQLLTWAELLSWTRHSTSSAPSLLRKVVSQAVSYHIWHQRNNYLHNNLWITASGTFKLVDRQVRNIISGRRHKKRWRPLLLLWIR</sequence>
<dbReference type="GO" id="GO:0004519">
    <property type="term" value="F:endonuclease activity"/>
    <property type="evidence" value="ECO:0007669"/>
    <property type="project" value="UniProtKB-KW"/>
</dbReference>
<comment type="caution">
    <text evidence="2">The sequence shown here is derived from an EMBL/GenBank/DDBJ whole genome shotgun (WGS) entry which is preliminary data.</text>
</comment>
<dbReference type="InterPro" id="IPR026960">
    <property type="entry name" value="RVT-Znf"/>
</dbReference>
<dbReference type="Pfam" id="PF13966">
    <property type="entry name" value="zf-RVT"/>
    <property type="match status" value="1"/>
</dbReference>
<dbReference type="Proteomes" id="UP000694240">
    <property type="component" value="Chromosome 3"/>
</dbReference>
<dbReference type="InterPro" id="IPR005135">
    <property type="entry name" value="Endo/exonuclease/phosphatase"/>
</dbReference>
<protein>
    <submittedName>
        <fullName evidence="2">Endonuclease/exonuclease/phosphatase superfamily</fullName>
    </submittedName>
</protein>
<dbReference type="Pfam" id="PF03372">
    <property type="entry name" value="Exo_endo_phos"/>
    <property type="match status" value="1"/>
</dbReference>
<dbReference type="PANTHER" id="PTHR33116">
    <property type="entry name" value="REVERSE TRANSCRIPTASE ZINC-BINDING DOMAIN-CONTAINING PROTEIN-RELATED-RELATED"/>
    <property type="match status" value="1"/>
</dbReference>
<dbReference type="AlphaFoldDB" id="A0A8T2F4X2"/>
<dbReference type="EMBL" id="JAEFBK010000003">
    <property type="protein sequence ID" value="KAG7626681.1"/>
    <property type="molecule type" value="Genomic_DNA"/>
</dbReference>
<dbReference type="PANTHER" id="PTHR33116:SF80">
    <property type="entry name" value="REVERSE TRANSCRIPTASE ZINC-BINDING DOMAIN-CONTAINING PROTEIN"/>
    <property type="match status" value="1"/>
</dbReference>
<dbReference type="CDD" id="cd01650">
    <property type="entry name" value="RT_nLTR_like"/>
    <property type="match status" value="1"/>
</dbReference>
<keyword evidence="2" id="KW-0540">Nuclease</keyword>
<organism evidence="2 3">
    <name type="scientific">Arabidopsis thaliana x Arabidopsis arenosa</name>
    <dbReference type="NCBI Taxonomy" id="1240361"/>
    <lineage>
        <taxon>Eukaryota</taxon>
        <taxon>Viridiplantae</taxon>
        <taxon>Streptophyta</taxon>
        <taxon>Embryophyta</taxon>
        <taxon>Tracheophyta</taxon>
        <taxon>Spermatophyta</taxon>
        <taxon>Magnoliopsida</taxon>
        <taxon>eudicotyledons</taxon>
        <taxon>Gunneridae</taxon>
        <taxon>Pentapetalae</taxon>
        <taxon>rosids</taxon>
        <taxon>malvids</taxon>
        <taxon>Brassicales</taxon>
        <taxon>Brassicaceae</taxon>
        <taxon>Camelineae</taxon>
        <taxon>Arabidopsis</taxon>
    </lineage>
</organism>
<proteinExistence type="predicted"/>
<feature type="domain" description="Reverse transcriptase" evidence="1">
    <location>
        <begin position="427"/>
        <end position="759"/>
    </location>
</feature>
<keyword evidence="2" id="KW-0255">Endonuclease</keyword>
<evidence type="ECO:0000313" key="3">
    <source>
        <dbReference type="Proteomes" id="UP000694240"/>
    </source>
</evidence>
<evidence type="ECO:0000313" key="2">
    <source>
        <dbReference type="EMBL" id="KAG7626681.1"/>
    </source>
</evidence>
<name>A0A8T2F4X2_9BRAS</name>
<dbReference type="Pfam" id="PF00078">
    <property type="entry name" value="RVT_1"/>
    <property type="match status" value="1"/>
</dbReference>
<reference evidence="2 3" key="1">
    <citation type="submission" date="2020-12" db="EMBL/GenBank/DDBJ databases">
        <title>Concerted genomic and epigenomic changes stabilize Arabidopsis allopolyploids.</title>
        <authorList>
            <person name="Chen Z."/>
        </authorList>
    </citation>
    <scope>NUCLEOTIDE SEQUENCE [LARGE SCALE GENOMIC DNA]</scope>
    <source>
        <strain evidence="2">Allo738</strain>
        <tissue evidence="2">Leaf</tissue>
    </source>
</reference>